<name>A0A0V1C4C0_TRIBR</name>
<organism evidence="1 2">
    <name type="scientific">Trichinella britovi</name>
    <name type="common">Parasitic roundworm</name>
    <dbReference type="NCBI Taxonomy" id="45882"/>
    <lineage>
        <taxon>Eukaryota</taxon>
        <taxon>Metazoa</taxon>
        <taxon>Ecdysozoa</taxon>
        <taxon>Nematoda</taxon>
        <taxon>Enoplea</taxon>
        <taxon>Dorylaimia</taxon>
        <taxon>Trichinellida</taxon>
        <taxon>Trichinellidae</taxon>
        <taxon>Trichinella</taxon>
    </lineage>
</organism>
<proteinExistence type="predicted"/>
<reference evidence="1 2" key="1">
    <citation type="submission" date="2015-01" db="EMBL/GenBank/DDBJ databases">
        <title>Evolution of Trichinella species and genotypes.</title>
        <authorList>
            <person name="Korhonen P.K."/>
            <person name="Edoardo P."/>
            <person name="Giuseppe L.R."/>
            <person name="Gasser R.B."/>
        </authorList>
    </citation>
    <scope>NUCLEOTIDE SEQUENCE [LARGE SCALE GENOMIC DNA]</scope>
    <source>
        <strain evidence="1">ISS120</strain>
    </source>
</reference>
<protein>
    <submittedName>
        <fullName evidence="1">Uncharacterized protein</fullName>
    </submittedName>
</protein>
<evidence type="ECO:0000313" key="1">
    <source>
        <dbReference type="EMBL" id="KRY44154.1"/>
    </source>
</evidence>
<accession>A0A0V1C4C0</accession>
<comment type="caution">
    <text evidence="1">The sequence shown here is derived from an EMBL/GenBank/DDBJ whole genome shotgun (WGS) entry which is preliminary data.</text>
</comment>
<gene>
    <name evidence="1" type="ORF">T03_11293</name>
</gene>
<sequence length="267" mass="29254">MGQGPFPSVPARLGFYAVSRLHPDPVAKKGEQVSPKHTIVSQPLEHRPSRDIYLRIRFLHGFGSTYASSQCPPATLLPVCRRAPNRSVCMEVPAERITKLFRSALSRRIQQGTFVLRLLLCSPCRVGDTRSASVADALVPFQPSRAVLVTPSQASLKCPELAYGLLEVDRNVRLVPAEREAVFVPFSVEGQGILELFHHPCKFLVGIVYRVISIAWISQNLPNDASANSSIFIKRILVSAAGPIQSCNIFSATGSVASQLIRRVTKS</sequence>
<dbReference type="EMBL" id="JYDI01000706">
    <property type="protein sequence ID" value="KRY44154.1"/>
    <property type="molecule type" value="Genomic_DNA"/>
</dbReference>
<dbReference type="Proteomes" id="UP000054653">
    <property type="component" value="Unassembled WGS sequence"/>
</dbReference>
<keyword evidence="2" id="KW-1185">Reference proteome</keyword>
<dbReference type="AlphaFoldDB" id="A0A0V1C4C0"/>
<evidence type="ECO:0000313" key="2">
    <source>
        <dbReference type="Proteomes" id="UP000054653"/>
    </source>
</evidence>